<dbReference type="EMBL" id="CABEHT010000001">
    <property type="protein sequence ID" value="VTS15242.1"/>
    <property type="molecule type" value="Genomic_DNA"/>
</dbReference>
<feature type="transmembrane region" description="Helical" evidence="1">
    <location>
        <begin position="228"/>
        <end position="246"/>
    </location>
</feature>
<protein>
    <submittedName>
        <fullName evidence="2">Membrane protein</fullName>
    </submittedName>
</protein>
<proteinExistence type="predicted"/>
<evidence type="ECO:0000313" key="3">
    <source>
        <dbReference type="Proteomes" id="UP000394068"/>
    </source>
</evidence>
<evidence type="ECO:0000313" key="2">
    <source>
        <dbReference type="EMBL" id="VTS15242.1"/>
    </source>
</evidence>
<name>A0A4U9XQF0_9STRE</name>
<keyword evidence="1" id="KW-0812">Transmembrane</keyword>
<feature type="transmembrane region" description="Helical" evidence="1">
    <location>
        <begin position="51"/>
        <end position="76"/>
    </location>
</feature>
<feature type="transmembrane region" description="Helical" evidence="1">
    <location>
        <begin position="189"/>
        <end position="208"/>
    </location>
</feature>
<feature type="transmembrane region" description="Helical" evidence="1">
    <location>
        <begin position="16"/>
        <end position="39"/>
    </location>
</feature>
<sequence length="259" mass="29228">MFGKLLKYEFRSIGKWYFGLNAGIVAIAAILSLVIKIVIKKNPDASLLSKFLPFSLILIFGALIAGSLLATLLIIINRFNKNIYGREGYLTMTLPVSEHKLILAKLLSSVTCSFFNFLVLVAAFAILILPQFNKSDLLNGINQLLKVAPQYMNLIAFLCVTIVLSTLSSILAIYFAISIGQLFSNRRGLKAFMAYFIIQLALSIIFTYINTNILGLEFDQEIDFTTNYYFLVTSLEGLFQIILYYFGTHFIMKYKLNLQ</sequence>
<dbReference type="Proteomes" id="UP000394068">
    <property type="component" value="Unassembled WGS sequence"/>
</dbReference>
<dbReference type="AlphaFoldDB" id="A0A4U9XQF0"/>
<evidence type="ECO:0000256" key="1">
    <source>
        <dbReference type="SAM" id="Phobius"/>
    </source>
</evidence>
<organism evidence="2 3">
    <name type="scientific">Streptococcus pseudoporcinus</name>
    <dbReference type="NCBI Taxonomy" id="361101"/>
    <lineage>
        <taxon>Bacteria</taxon>
        <taxon>Bacillati</taxon>
        <taxon>Bacillota</taxon>
        <taxon>Bacilli</taxon>
        <taxon>Lactobacillales</taxon>
        <taxon>Streptococcaceae</taxon>
        <taxon>Streptococcus</taxon>
    </lineage>
</organism>
<accession>A0A4U9XQF0</accession>
<gene>
    <name evidence="2" type="ORF">NCTC5386_01340</name>
</gene>
<keyword evidence="1" id="KW-0472">Membrane</keyword>
<keyword evidence="1" id="KW-1133">Transmembrane helix</keyword>
<feature type="transmembrane region" description="Helical" evidence="1">
    <location>
        <begin position="154"/>
        <end position="177"/>
    </location>
</feature>
<dbReference type="RefSeq" id="WP_077321902.1">
    <property type="nucleotide sequence ID" value="NZ_CABEHT010000001.1"/>
</dbReference>
<feature type="transmembrane region" description="Helical" evidence="1">
    <location>
        <begin position="106"/>
        <end position="129"/>
    </location>
</feature>
<reference evidence="2 3" key="1">
    <citation type="submission" date="2019-05" db="EMBL/GenBank/DDBJ databases">
        <authorList>
            <consortium name="Pathogen Informatics"/>
        </authorList>
    </citation>
    <scope>NUCLEOTIDE SEQUENCE [LARGE SCALE GENOMIC DNA]</scope>
    <source>
        <strain evidence="2 3">NCTC5386</strain>
    </source>
</reference>